<protein>
    <submittedName>
        <fullName evidence="2">Uncharacterized protein</fullName>
    </submittedName>
</protein>
<dbReference type="RefSeq" id="WP_103922168.1">
    <property type="nucleotide sequence ID" value="NZ_FMSV02000555.1"/>
</dbReference>
<evidence type="ECO:0000256" key="1">
    <source>
        <dbReference type="SAM" id="Phobius"/>
    </source>
</evidence>
<keyword evidence="1" id="KW-0812">Transmembrane</keyword>
<feature type="transmembrane region" description="Helical" evidence="1">
    <location>
        <begin position="12"/>
        <end position="30"/>
    </location>
</feature>
<accession>A0A1H6FEY9</accession>
<organism evidence="2 3">
    <name type="scientific">Candidatus Venteria ishoeyi</name>
    <dbReference type="NCBI Taxonomy" id="1899563"/>
    <lineage>
        <taxon>Bacteria</taxon>
        <taxon>Pseudomonadati</taxon>
        <taxon>Pseudomonadota</taxon>
        <taxon>Gammaproteobacteria</taxon>
        <taxon>Thiotrichales</taxon>
        <taxon>Thiotrichaceae</taxon>
        <taxon>Venteria</taxon>
    </lineage>
</organism>
<evidence type="ECO:0000313" key="3">
    <source>
        <dbReference type="Proteomes" id="UP000236724"/>
    </source>
</evidence>
<feature type="transmembrane region" description="Helical" evidence="1">
    <location>
        <begin position="106"/>
        <end position="124"/>
    </location>
</feature>
<dbReference type="OrthoDB" id="5421573at2"/>
<dbReference type="EMBL" id="FMSV02000555">
    <property type="protein sequence ID" value="SEH08648.1"/>
    <property type="molecule type" value="Genomic_DNA"/>
</dbReference>
<feature type="transmembrane region" description="Helical" evidence="1">
    <location>
        <begin position="50"/>
        <end position="68"/>
    </location>
</feature>
<keyword evidence="1" id="KW-0472">Membrane</keyword>
<keyword evidence="3" id="KW-1185">Reference proteome</keyword>
<proteinExistence type="predicted"/>
<feature type="transmembrane region" description="Helical" evidence="1">
    <location>
        <begin position="74"/>
        <end position="94"/>
    </location>
</feature>
<reference evidence="2 3" key="1">
    <citation type="submission" date="2016-10" db="EMBL/GenBank/DDBJ databases">
        <authorList>
            <person name="de Groot N.N."/>
        </authorList>
    </citation>
    <scope>NUCLEOTIDE SEQUENCE [LARGE SCALE GENOMIC DNA]</scope>
    <source>
        <strain evidence="2">MBHS1</strain>
    </source>
</reference>
<keyword evidence="1" id="KW-1133">Transmembrane helix</keyword>
<evidence type="ECO:0000313" key="2">
    <source>
        <dbReference type="EMBL" id="SEH08648.1"/>
    </source>
</evidence>
<sequence>MSSKSQGGAGRFLLGLVMLIMGSYLFLNSIQVINQMSWGMSLYSMGNFKVTPGLTLVPFLFGIGMMFYNPNNDLGWILVIATIIMISIGVISNLQFRMHRMSLFELLMILGLAVGGLGLLLSGIRGMSRSEE</sequence>
<dbReference type="AlphaFoldDB" id="A0A1H6FEY9"/>
<name>A0A1H6FEY9_9GAMM</name>
<gene>
    <name evidence="2" type="ORF">MBHS_04540</name>
</gene>
<dbReference type="Proteomes" id="UP000236724">
    <property type="component" value="Unassembled WGS sequence"/>
</dbReference>